<reference evidence="2 3" key="1">
    <citation type="submission" date="2008-10" db="EMBL/GenBank/DDBJ databases">
        <title>Draft genome sequence of Parabacteroides johnsonii (DSM 18315).</title>
        <authorList>
            <person name="Sudarsanam P."/>
            <person name="Ley R."/>
            <person name="Guruge J."/>
            <person name="Turnbaugh P.J."/>
            <person name="Mahowald M."/>
            <person name="Liep D."/>
            <person name="Gordon J."/>
        </authorList>
    </citation>
    <scope>NUCLEOTIDE SEQUENCE [LARGE SCALE GENOMIC DNA]</scope>
    <source>
        <strain evidence="2 3">DSM 18315</strain>
    </source>
</reference>
<feature type="transmembrane region" description="Helical" evidence="1">
    <location>
        <begin position="20"/>
        <end position="46"/>
    </location>
</feature>
<dbReference type="HOGENOM" id="CLU_3064400_0_0_10"/>
<keyword evidence="1" id="KW-0472">Membrane</keyword>
<dbReference type="Proteomes" id="UP000005510">
    <property type="component" value="Unassembled WGS sequence"/>
</dbReference>
<proteinExistence type="predicted"/>
<organism evidence="2 3">
    <name type="scientific">Parabacteroides johnsonii DSM 18315</name>
    <dbReference type="NCBI Taxonomy" id="537006"/>
    <lineage>
        <taxon>Bacteria</taxon>
        <taxon>Pseudomonadati</taxon>
        <taxon>Bacteroidota</taxon>
        <taxon>Bacteroidia</taxon>
        <taxon>Bacteroidales</taxon>
        <taxon>Tannerellaceae</taxon>
        <taxon>Parabacteroides</taxon>
    </lineage>
</organism>
<evidence type="ECO:0000256" key="1">
    <source>
        <dbReference type="SAM" id="Phobius"/>
    </source>
</evidence>
<dbReference type="STRING" id="537006.PRABACTJOHN_02527"/>
<dbReference type="AlphaFoldDB" id="B7BBW4"/>
<comment type="caution">
    <text evidence="2">The sequence shown here is derived from an EMBL/GenBank/DDBJ whole genome shotgun (WGS) entry which is preliminary data.</text>
</comment>
<accession>B7BBW4</accession>
<keyword evidence="1" id="KW-0812">Transmembrane</keyword>
<protein>
    <submittedName>
        <fullName evidence="2">Uncharacterized protein</fullName>
    </submittedName>
</protein>
<dbReference type="EMBL" id="ABYH01000278">
    <property type="protein sequence ID" value="EEC96072.1"/>
    <property type="molecule type" value="Genomic_DNA"/>
</dbReference>
<name>B7BBW4_9BACT</name>
<evidence type="ECO:0000313" key="2">
    <source>
        <dbReference type="EMBL" id="EEC96072.1"/>
    </source>
</evidence>
<gene>
    <name evidence="2" type="ORF">PRABACTJOHN_02527</name>
</gene>
<reference evidence="2 3" key="2">
    <citation type="submission" date="2008-10" db="EMBL/GenBank/DDBJ databases">
        <authorList>
            <person name="Fulton L."/>
            <person name="Clifton S."/>
            <person name="Fulton B."/>
            <person name="Xu J."/>
            <person name="Minx P."/>
            <person name="Pepin K.H."/>
            <person name="Johnson M."/>
            <person name="Bhonagiri V."/>
            <person name="Nash W.E."/>
            <person name="Mardis E.R."/>
            <person name="Wilson R.K."/>
        </authorList>
    </citation>
    <scope>NUCLEOTIDE SEQUENCE [LARGE SCALE GENOMIC DNA]</scope>
    <source>
        <strain evidence="2 3">DSM 18315</strain>
    </source>
</reference>
<evidence type="ECO:0000313" key="3">
    <source>
        <dbReference type="Proteomes" id="UP000005510"/>
    </source>
</evidence>
<keyword evidence="1" id="KW-1133">Transmembrane helix</keyword>
<sequence>MPVFSGKIDVGRVGWYLFDYLLFGILYNVHAYIYNISFYFYVFIVVNGWKIEE</sequence>